<evidence type="ECO:0000259" key="1">
    <source>
        <dbReference type="Pfam" id="PF13649"/>
    </source>
</evidence>
<accession>A0A8J4DSU7</accession>
<evidence type="ECO:0000313" key="3">
    <source>
        <dbReference type="Proteomes" id="UP000619260"/>
    </source>
</evidence>
<name>A0A8J4DSU7_9ACTN</name>
<sequence length="268" mass="29090">MGTDFDFDELAASFDRILPTWQPVTDRIGERLGPLAPGASVLDIACGTGEPGLTLRERDPGIRLLGVDAADTMVAAAARKAVARGLDGARFASMDSRKLDVEDGSVDAVVSRFGVLSFVPDPRAEAREVARVLRPGGTFAIAAWAAPTENLISYALVTGLREWLPPAIDAALRRQEQYAMPGRREAWLRDAGLTVNGETFGWPVEFADRDALWDFADDPVFLGPVAGHLDAERLAHVREVLLDLLDDYRGADGSYVLPYACRILWGAR</sequence>
<gene>
    <name evidence="2" type="ORF">Val02_51390</name>
</gene>
<dbReference type="AlphaFoldDB" id="A0A8J4DSU7"/>
<dbReference type="CDD" id="cd02440">
    <property type="entry name" value="AdoMet_MTases"/>
    <property type="match status" value="1"/>
</dbReference>
<dbReference type="PANTHER" id="PTHR43591">
    <property type="entry name" value="METHYLTRANSFERASE"/>
    <property type="match status" value="1"/>
</dbReference>
<dbReference type="EMBL" id="BOPF01000019">
    <property type="protein sequence ID" value="GIJ48253.1"/>
    <property type="molecule type" value="Genomic_DNA"/>
</dbReference>
<dbReference type="InterPro" id="IPR029063">
    <property type="entry name" value="SAM-dependent_MTases_sf"/>
</dbReference>
<dbReference type="Pfam" id="PF13649">
    <property type="entry name" value="Methyltransf_25"/>
    <property type="match status" value="1"/>
</dbReference>
<dbReference type="InterPro" id="IPR041698">
    <property type="entry name" value="Methyltransf_25"/>
</dbReference>
<proteinExistence type="predicted"/>
<protein>
    <recommendedName>
        <fullName evidence="1">Methyltransferase domain-containing protein</fullName>
    </recommendedName>
</protein>
<organism evidence="2 3">
    <name type="scientific">Virgisporangium aliadipatigenens</name>
    <dbReference type="NCBI Taxonomy" id="741659"/>
    <lineage>
        <taxon>Bacteria</taxon>
        <taxon>Bacillati</taxon>
        <taxon>Actinomycetota</taxon>
        <taxon>Actinomycetes</taxon>
        <taxon>Micromonosporales</taxon>
        <taxon>Micromonosporaceae</taxon>
        <taxon>Virgisporangium</taxon>
    </lineage>
</organism>
<reference evidence="2" key="1">
    <citation type="submission" date="2021-01" db="EMBL/GenBank/DDBJ databases">
        <title>Whole genome shotgun sequence of Virgisporangium aliadipatigenens NBRC 105644.</title>
        <authorList>
            <person name="Komaki H."/>
            <person name="Tamura T."/>
        </authorList>
    </citation>
    <scope>NUCLEOTIDE SEQUENCE</scope>
    <source>
        <strain evidence="2">NBRC 105644</strain>
    </source>
</reference>
<dbReference type="Proteomes" id="UP000619260">
    <property type="component" value="Unassembled WGS sequence"/>
</dbReference>
<dbReference type="SUPFAM" id="SSF53335">
    <property type="entry name" value="S-adenosyl-L-methionine-dependent methyltransferases"/>
    <property type="match status" value="1"/>
</dbReference>
<evidence type="ECO:0000313" key="2">
    <source>
        <dbReference type="EMBL" id="GIJ48253.1"/>
    </source>
</evidence>
<dbReference type="Gene3D" id="3.40.50.150">
    <property type="entry name" value="Vaccinia Virus protein VP39"/>
    <property type="match status" value="1"/>
</dbReference>
<dbReference type="RefSeq" id="WP_203901740.1">
    <property type="nucleotide sequence ID" value="NZ_BOPF01000019.1"/>
</dbReference>
<comment type="caution">
    <text evidence="2">The sequence shown here is derived from an EMBL/GenBank/DDBJ whole genome shotgun (WGS) entry which is preliminary data.</text>
</comment>
<keyword evidence="3" id="KW-1185">Reference proteome</keyword>
<feature type="domain" description="Methyltransferase" evidence="1">
    <location>
        <begin position="41"/>
        <end position="137"/>
    </location>
</feature>